<protein>
    <submittedName>
        <fullName evidence="1">Uncharacterized protein</fullName>
    </submittedName>
</protein>
<evidence type="ECO:0000313" key="1">
    <source>
        <dbReference type="EMBL" id="MBX65753.1"/>
    </source>
</evidence>
<dbReference type="EMBL" id="GGEC01085269">
    <property type="protein sequence ID" value="MBX65753.1"/>
    <property type="molecule type" value="Transcribed_RNA"/>
</dbReference>
<organism evidence="1">
    <name type="scientific">Rhizophora mucronata</name>
    <name type="common">Asiatic mangrove</name>
    <dbReference type="NCBI Taxonomy" id="61149"/>
    <lineage>
        <taxon>Eukaryota</taxon>
        <taxon>Viridiplantae</taxon>
        <taxon>Streptophyta</taxon>
        <taxon>Embryophyta</taxon>
        <taxon>Tracheophyta</taxon>
        <taxon>Spermatophyta</taxon>
        <taxon>Magnoliopsida</taxon>
        <taxon>eudicotyledons</taxon>
        <taxon>Gunneridae</taxon>
        <taxon>Pentapetalae</taxon>
        <taxon>rosids</taxon>
        <taxon>fabids</taxon>
        <taxon>Malpighiales</taxon>
        <taxon>Rhizophoraceae</taxon>
        <taxon>Rhizophora</taxon>
    </lineage>
</organism>
<proteinExistence type="predicted"/>
<dbReference type="AlphaFoldDB" id="A0A2P2QFF8"/>
<reference evidence="1" key="1">
    <citation type="submission" date="2018-02" db="EMBL/GenBank/DDBJ databases">
        <title>Rhizophora mucronata_Transcriptome.</title>
        <authorList>
            <person name="Meera S.P."/>
            <person name="Sreeshan A."/>
            <person name="Augustine A."/>
        </authorList>
    </citation>
    <scope>NUCLEOTIDE SEQUENCE</scope>
    <source>
        <tissue evidence="1">Leaf</tissue>
    </source>
</reference>
<name>A0A2P2QFF8_RHIMU</name>
<sequence>MSKACEIFSSYSLNTLKFRRVQ</sequence>
<accession>A0A2P2QFF8</accession>